<name>A0ABD0KRF8_9CAEN</name>
<comment type="caution">
    <text evidence="2">The sequence shown here is derived from an EMBL/GenBank/DDBJ whole genome shotgun (WGS) entry which is preliminary data.</text>
</comment>
<dbReference type="EMBL" id="JACVVK020000136">
    <property type="protein sequence ID" value="KAK7489546.1"/>
    <property type="molecule type" value="Genomic_DNA"/>
</dbReference>
<gene>
    <name evidence="2" type="ORF">BaRGS_00019180</name>
</gene>
<sequence>MPLIVFSTQRRWIVNVRSDGRDGGWDTTDMLLYYHKRHLRFHITFQAESARRGGGDTRADSRSSGVESATRVEGKGREGSPTTVCRARRVVVLFSIGGTLIQYSQLRTPSLAFADTQQLTGFLTQTWVNGYCTEFGVISVRLLCCCSNGNDWKRDGRLSVKGWAAASGQYDGSLLHNHCRECRLKM</sequence>
<dbReference type="Proteomes" id="UP001519460">
    <property type="component" value="Unassembled WGS sequence"/>
</dbReference>
<proteinExistence type="predicted"/>
<evidence type="ECO:0000313" key="3">
    <source>
        <dbReference type="Proteomes" id="UP001519460"/>
    </source>
</evidence>
<accession>A0ABD0KRF8</accession>
<reference evidence="2 3" key="1">
    <citation type="journal article" date="2023" name="Sci. Data">
        <title>Genome assembly of the Korean intertidal mud-creeper Batillaria attramentaria.</title>
        <authorList>
            <person name="Patra A.K."/>
            <person name="Ho P.T."/>
            <person name="Jun S."/>
            <person name="Lee S.J."/>
            <person name="Kim Y."/>
            <person name="Won Y.J."/>
        </authorList>
    </citation>
    <scope>NUCLEOTIDE SEQUENCE [LARGE SCALE GENOMIC DNA]</scope>
    <source>
        <strain evidence="2">Wonlab-2016</strain>
    </source>
</reference>
<feature type="region of interest" description="Disordered" evidence="1">
    <location>
        <begin position="52"/>
        <end position="81"/>
    </location>
</feature>
<keyword evidence="3" id="KW-1185">Reference proteome</keyword>
<evidence type="ECO:0000256" key="1">
    <source>
        <dbReference type="SAM" id="MobiDB-lite"/>
    </source>
</evidence>
<organism evidence="2 3">
    <name type="scientific">Batillaria attramentaria</name>
    <dbReference type="NCBI Taxonomy" id="370345"/>
    <lineage>
        <taxon>Eukaryota</taxon>
        <taxon>Metazoa</taxon>
        <taxon>Spiralia</taxon>
        <taxon>Lophotrochozoa</taxon>
        <taxon>Mollusca</taxon>
        <taxon>Gastropoda</taxon>
        <taxon>Caenogastropoda</taxon>
        <taxon>Sorbeoconcha</taxon>
        <taxon>Cerithioidea</taxon>
        <taxon>Batillariidae</taxon>
        <taxon>Batillaria</taxon>
    </lineage>
</organism>
<feature type="compositionally biased region" description="Basic and acidic residues" evidence="1">
    <location>
        <begin position="52"/>
        <end position="61"/>
    </location>
</feature>
<evidence type="ECO:0000313" key="2">
    <source>
        <dbReference type="EMBL" id="KAK7489546.1"/>
    </source>
</evidence>
<protein>
    <submittedName>
        <fullName evidence="2">Uncharacterized protein</fullName>
    </submittedName>
</protein>
<dbReference type="AlphaFoldDB" id="A0ABD0KRF8"/>